<evidence type="ECO:0000259" key="1">
    <source>
        <dbReference type="Pfam" id="PF05050"/>
    </source>
</evidence>
<sequence>MYNFFTVFLLVIALSATALMLSSLFTYPRTVSRVVHPIYGSAYSVRMHSHPALSASAQRDVLCNAQNGSQHAAVKILAQFDRSLTFLDIGADTGNVSLAALFCVPTLHRVIAVEPVSSRHETLLRRLEELSGDDPESERFFAKRLAFANESARRFVSVERGGNLKEVKQNSSANSDVEEHGQHAEFVRADEFLVNNGFEPDFVRMDVRADEMNVLQGMQKLLKAQHNLVIMVEHDSRMLSTMGKEWSRVYDYMTELQFRAYCEPVGESRGGEFNTDTKEFTKEQVGSVACRQLVYWKHVSSNMGSVVGRF</sequence>
<dbReference type="Pfam" id="PF05050">
    <property type="entry name" value="Methyltransf_21"/>
    <property type="match status" value="1"/>
</dbReference>
<dbReference type="SUPFAM" id="SSF53335">
    <property type="entry name" value="S-adenosyl-L-methionine-dependent methyltransferases"/>
    <property type="match status" value="1"/>
</dbReference>
<comment type="caution">
    <text evidence="2">The sequence shown here is derived from an EMBL/GenBank/DDBJ whole genome shotgun (WGS) entry which is preliminary data.</text>
</comment>
<dbReference type="InterPro" id="IPR052514">
    <property type="entry name" value="SAM-dependent_MTase"/>
</dbReference>
<dbReference type="PANTHER" id="PTHR34203:SF15">
    <property type="entry name" value="SLL1173 PROTEIN"/>
    <property type="match status" value="1"/>
</dbReference>
<dbReference type="Gene3D" id="3.40.50.150">
    <property type="entry name" value="Vaccinia Virus protein VP39"/>
    <property type="match status" value="1"/>
</dbReference>
<proteinExistence type="predicted"/>
<dbReference type="AlphaFoldDB" id="A0A2V3J5S2"/>
<name>A0A2V3J5S2_9FLOR</name>
<dbReference type="InterPro" id="IPR029063">
    <property type="entry name" value="SAM-dependent_MTases_sf"/>
</dbReference>
<evidence type="ECO:0000313" key="3">
    <source>
        <dbReference type="Proteomes" id="UP000247409"/>
    </source>
</evidence>
<reference evidence="2 3" key="1">
    <citation type="journal article" date="2018" name="Mol. Biol. Evol.">
        <title>Analysis of the draft genome of the red seaweed Gracilariopsis chorda provides insights into genome size evolution in Rhodophyta.</title>
        <authorList>
            <person name="Lee J."/>
            <person name="Yang E.C."/>
            <person name="Graf L."/>
            <person name="Yang J.H."/>
            <person name="Qiu H."/>
            <person name="Zel Zion U."/>
            <person name="Chan C.X."/>
            <person name="Stephens T.G."/>
            <person name="Weber A.P.M."/>
            <person name="Boo G.H."/>
            <person name="Boo S.M."/>
            <person name="Kim K.M."/>
            <person name="Shin Y."/>
            <person name="Jung M."/>
            <person name="Lee S.J."/>
            <person name="Yim H.S."/>
            <person name="Lee J.H."/>
            <person name="Bhattacharya D."/>
            <person name="Yoon H.S."/>
        </authorList>
    </citation>
    <scope>NUCLEOTIDE SEQUENCE [LARGE SCALE GENOMIC DNA]</scope>
    <source>
        <strain evidence="2 3">SKKU-2015</strain>
        <tissue evidence="2">Whole body</tissue>
    </source>
</reference>
<accession>A0A2V3J5S2</accession>
<dbReference type="NCBIfam" id="TIGR01444">
    <property type="entry name" value="fkbM_fam"/>
    <property type="match status" value="1"/>
</dbReference>
<feature type="domain" description="Methyltransferase FkbM" evidence="1">
    <location>
        <begin position="88"/>
        <end position="259"/>
    </location>
</feature>
<dbReference type="InterPro" id="IPR006342">
    <property type="entry name" value="FkbM_mtfrase"/>
</dbReference>
<gene>
    <name evidence="2" type="ORF">BWQ96_00423</name>
</gene>
<dbReference type="Proteomes" id="UP000247409">
    <property type="component" value="Unassembled WGS sequence"/>
</dbReference>
<evidence type="ECO:0000313" key="2">
    <source>
        <dbReference type="EMBL" id="PXF49771.1"/>
    </source>
</evidence>
<organism evidence="2 3">
    <name type="scientific">Gracilariopsis chorda</name>
    <dbReference type="NCBI Taxonomy" id="448386"/>
    <lineage>
        <taxon>Eukaryota</taxon>
        <taxon>Rhodophyta</taxon>
        <taxon>Florideophyceae</taxon>
        <taxon>Rhodymeniophycidae</taxon>
        <taxon>Gracilariales</taxon>
        <taxon>Gracilariaceae</taxon>
        <taxon>Gracilariopsis</taxon>
    </lineage>
</organism>
<dbReference type="PANTHER" id="PTHR34203">
    <property type="entry name" value="METHYLTRANSFERASE, FKBM FAMILY PROTEIN"/>
    <property type="match status" value="1"/>
</dbReference>
<dbReference type="EMBL" id="NBIV01000002">
    <property type="protein sequence ID" value="PXF49771.1"/>
    <property type="molecule type" value="Genomic_DNA"/>
</dbReference>
<protein>
    <recommendedName>
        <fullName evidence="1">Methyltransferase FkbM domain-containing protein</fullName>
    </recommendedName>
</protein>
<keyword evidence="3" id="KW-1185">Reference proteome</keyword>